<dbReference type="AlphaFoldDB" id="A0A9D1NPC3"/>
<feature type="chain" id="PRO_5038476132" evidence="1">
    <location>
        <begin position="21"/>
        <end position="260"/>
    </location>
</feature>
<sequence length="260" mass="29049">MRRVLFLAAIALCLAGRAWAEDATAGLTPRQVLTQAREMFPREDFTVTGELITAKARGLEETARPYRLELNWAGEEPTATCALLLSRDDRTALLKAEMRRVGGAPSLTLVQDDGTRVEGVSLNTPIGESDLTWVDLTFDYLWWPDVRALAEAELEAKGIPTRRSSRDCLVLEAKPPTPVQGLTAVRLWVDKGTGLLIQTEQLGAQGQPARQMYVQRLGRENGRWVPREFRVRRLGFDRVTKLTVESVRSEAFSAREADDE</sequence>
<feature type="signal peptide" evidence="1">
    <location>
        <begin position="1"/>
        <end position="20"/>
    </location>
</feature>
<accession>A0A9D1NPC3</accession>
<protein>
    <submittedName>
        <fullName evidence="3">Outer membrane lipoprotein-sorting protein</fullName>
    </submittedName>
</protein>
<keyword evidence="1" id="KW-0732">Signal</keyword>
<reference evidence="3" key="2">
    <citation type="journal article" date="2021" name="PeerJ">
        <title>Extensive microbial diversity within the chicken gut microbiome revealed by metagenomics and culture.</title>
        <authorList>
            <person name="Gilroy R."/>
            <person name="Ravi A."/>
            <person name="Getino M."/>
            <person name="Pursley I."/>
            <person name="Horton D.L."/>
            <person name="Alikhan N.F."/>
            <person name="Baker D."/>
            <person name="Gharbi K."/>
            <person name="Hall N."/>
            <person name="Watson M."/>
            <person name="Adriaenssens E.M."/>
            <person name="Foster-Nyarko E."/>
            <person name="Jarju S."/>
            <person name="Secka A."/>
            <person name="Antonio M."/>
            <person name="Oren A."/>
            <person name="Chaudhuri R.R."/>
            <person name="La Ragione R."/>
            <person name="Hildebrand F."/>
            <person name="Pallen M.J."/>
        </authorList>
    </citation>
    <scope>NUCLEOTIDE SEQUENCE</scope>
    <source>
        <strain evidence="3">35461</strain>
    </source>
</reference>
<dbReference type="InterPro" id="IPR033399">
    <property type="entry name" value="TP_0789-like"/>
</dbReference>
<proteinExistence type="predicted"/>
<dbReference type="EMBL" id="DVOR01000219">
    <property type="protein sequence ID" value="HIV09798.1"/>
    <property type="molecule type" value="Genomic_DNA"/>
</dbReference>
<gene>
    <name evidence="3" type="ORF">IAC79_06775</name>
</gene>
<comment type="caution">
    <text evidence="3">The sequence shown here is derived from an EMBL/GenBank/DDBJ whole genome shotgun (WGS) entry which is preliminary data.</text>
</comment>
<name>A0A9D1NPC3_9BACT</name>
<evidence type="ECO:0000256" key="1">
    <source>
        <dbReference type="SAM" id="SignalP"/>
    </source>
</evidence>
<evidence type="ECO:0000313" key="3">
    <source>
        <dbReference type="EMBL" id="HIV09798.1"/>
    </source>
</evidence>
<keyword evidence="3" id="KW-0449">Lipoprotein</keyword>
<dbReference type="Gene3D" id="2.50.20.10">
    <property type="entry name" value="Lipoprotein localisation LolA/LolB/LppX"/>
    <property type="match status" value="1"/>
</dbReference>
<organism evidence="3 4">
    <name type="scientific">Candidatus Spyradenecus faecavium</name>
    <dbReference type="NCBI Taxonomy" id="2840947"/>
    <lineage>
        <taxon>Bacteria</taxon>
        <taxon>Pseudomonadati</taxon>
        <taxon>Lentisphaerota</taxon>
        <taxon>Lentisphaeria</taxon>
        <taxon>Lentisphaerales</taxon>
        <taxon>Lentisphaeraceae</taxon>
        <taxon>Lentisphaeraceae incertae sedis</taxon>
        <taxon>Candidatus Spyradenecus</taxon>
    </lineage>
</organism>
<reference evidence="3" key="1">
    <citation type="submission" date="2020-10" db="EMBL/GenBank/DDBJ databases">
        <authorList>
            <person name="Gilroy R."/>
        </authorList>
    </citation>
    <scope>NUCLEOTIDE SEQUENCE</scope>
    <source>
        <strain evidence="3">35461</strain>
    </source>
</reference>
<dbReference type="Pfam" id="PF17131">
    <property type="entry name" value="LolA_like"/>
    <property type="match status" value="1"/>
</dbReference>
<evidence type="ECO:0000313" key="4">
    <source>
        <dbReference type="Proteomes" id="UP000886845"/>
    </source>
</evidence>
<feature type="domain" description="Uncharacterized protein TP-0789" evidence="2">
    <location>
        <begin position="164"/>
        <end position="249"/>
    </location>
</feature>
<evidence type="ECO:0000259" key="2">
    <source>
        <dbReference type="Pfam" id="PF17131"/>
    </source>
</evidence>
<dbReference type="Proteomes" id="UP000886845">
    <property type="component" value="Unassembled WGS sequence"/>
</dbReference>